<dbReference type="PANTHER" id="PTHR43003">
    <property type="entry name" value="DNA-3-METHYLADENINE GLYCOSYLASE"/>
    <property type="match status" value="1"/>
</dbReference>
<keyword evidence="1" id="KW-0227">DNA damage</keyword>
<dbReference type="GO" id="GO:0008725">
    <property type="term" value="F:DNA-3-methyladenine glycosylase activity"/>
    <property type="evidence" value="ECO:0007669"/>
    <property type="project" value="TreeGrafter"/>
</dbReference>
<protein>
    <submittedName>
        <fullName evidence="3">DNA-3-methyladenine glycosylase 2 family protein</fullName>
    </submittedName>
</protein>
<evidence type="ECO:0000256" key="1">
    <source>
        <dbReference type="ARBA" id="ARBA00022763"/>
    </source>
</evidence>
<dbReference type="Proteomes" id="UP000490386">
    <property type="component" value="Unassembled WGS sequence"/>
</dbReference>
<dbReference type="RefSeq" id="WP_151423925.1">
    <property type="nucleotide sequence ID" value="NZ_CANKVH010000013.1"/>
</dbReference>
<evidence type="ECO:0000313" key="3">
    <source>
        <dbReference type="EMBL" id="KAB1637763.1"/>
    </source>
</evidence>
<dbReference type="InterPro" id="IPR011257">
    <property type="entry name" value="DNA_glycosylase"/>
</dbReference>
<dbReference type="GO" id="GO:0043916">
    <property type="term" value="F:DNA-7-methylguanine glycosylase activity"/>
    <property type="evidence" value="ECO:0007669"/>
    <property type="project" value="TreeGrafter"/>
</dbReference>
<keyword evidence="4" id="KW-1185">Reference proteome</keyword>
<dbReference type="Gene3D" id="1.10.340.30">
    <property type="entry name" value="Hypothetical protein, domain 2"/>
    <property type="match status" value="1"/>
</dbReference>
<dbReference type="InterPro" id="IPR051912">
    <property type="entry name" value="Alkylbase_DNA_Glycosylase/TA"/>
</dbReference>
<organism evidence="3 4">
    <name type="scientific">Pseudoclavibacter terrae</name>
    <dbReference type="NCBI Taxonomy" id="1530195"/>
    <lineage>
        <taxon>Bacteria</taxon>
        <taxon>Bacillati</taxon>
        <taxon>Actinomycetota</taxon>
        <taxon>Actinomycetes</taxon>
        <taxon>Micrococcales</taxon>
        <taxon>Microbacteriaceae</taxon>
        <taxon>Pseudoclavibacter</taxon>
    </lineage>
</organism>
<name>A0A7J5B1F7_9MICO</name>
<proteinExistence type="predicted"/>
<dbReference type="GO" id="GO:0032993">
    <property type="term" value="C:protein-DNA complex"/>
    <property type="evidence" value="ECO:0007669"/>
    <property type="project" value="TreeGrafter"/>
</dbReference>
<dbReference type="EMBL" id="WBJX01000003">
    <property type="protein sequence ID" value="KAB1637763.1"/>
    <property type="molecule type" value="Genomic_DNA"/>
</dbReference>
<sequence length="310" mass="34744">MPDRVMTLYRPALPVDVVQTLSPLMRGRRDPTCWMHPVSRDVWRTSHALAGGATTVFRQARDGVRIVSWGEAAEIAVDEAPVLLGRDDDWSELRLEALPELADVRRRNEGLRLPKSGAVFEALSAAIIEQKITGLEAHRAWDILHRDYADPAPGPAGLVPRHLRLPLTPEQWRRIPSWDWHRAGVDHSRTGTVIRSATVASALERTASLPTGSEEPLRRLRSIVGVGVWTANETVQRSHGDPDAPSFSDYHIPNMVGWALAGCDVDDDGMRELLEPWRGHRERVVRLIKLAGNPRPKHGARMTVQDHRFH</sequence>
<reference evidence="3 4" key="1">
    <citation type="submission" date="2019-09" db="EMBL/GenBank/DDBJ databases">
        <title>Phylogeny of genus Pseudoclavibacter and closely related genus.</title>
        <authorList>
            <person name="Li Y."/>
        </authorList>
    </citation>
    <scope>NUCLEOTIDE SEQUENCE [LARGE SCALE GENOMIC DNA]</scope>
    <source>
        <strain evidence="3 4">THG-MD12</strain>
    </source>
</reference>
<gene>
    <name evidence="3" type="ORF">F8O03_11225</name>
</gene>
<dbReference type="GO" id="GO:0005737">
    <property type="term" value="C:cytoplasm"/>
    <property type="evidence" value="ECO:0007669"/>
    <property type="project" value="TreeGrafter"/>
</dbReference>
<dbReference type="GO" id="GO:0006307">
    <property type="term" value="P:DNA alkylation repair"/>
    <property type="evidence" value="ECO:0007669"/>
    <property type="project" value="TreeGrafter"/>
</dbReference>
<dbReference type="GO" id="GO:0006285">
    <property type="term" value="P:base-excision repair, AP site formation"/>
    <property type="evidence" value="ECO:0007669"/>
    <property type="project" value="TreeGrafter"/>
</dbReference>
<dbReference type="AlphaFoldDB" id="A0A7J5B1F7"/>
<accession>A0A7J5B1F7</accession>
<dbReference type="SUPFAM" id="SSF48150">
    <property type="entry name" value="DNA-glycosylase"/>
    <property type="match status" value="1"/>
</dbReference>
<dbReference type="OrthoDB" id="5501430at2"/>
<keyword evidence="2" id="KW-0234">DNA repair</keyword>
<evidence type="ECO:0000313" key="4">
    <source>
        <dbReference type="Proteomes" id="UP000490386"/>
    </source>
</evidence>
<dbReference type="GO" id="GO:0032131">
    <property type="term" value="F:alkylated DNA binding"/>
    <property type="evidence" value="ECO:0007669"/>
    <property type="project" value="TreeGrafter"/>
</dbReference>
<comment type="caution">
    <text evidence="3">The sequence shown here is derived from an EMBL/GenBank/DDBJ whole genome shotgun (WGS) entry which is preliminary data.</text>
</comment>
<evidence type="ECO:0000256" key="2">
    <source>
        <dbReference type="ARBA" id="ARBA00023204"/>
    </source>
</evidence>
<dbReference type="PANTHER" id="PTHR43003:SF6">
    <property type="entry name" value="DNA GLYCOSYLASE"/>
    <property type="match status" value="1"/>
</dbReference>